<protein>
    <recommendedName>
        <fullName evidence="1">Reverse transcriptase domain-containing protein</fullName>
    </recommendedName>
</protein>
<dbReference type="Pfam" id="PF00078">
    <property type="entry name" value="RVT_1"/>
    <property type="match status" value="1"/>
</dbReference>
<evidence type="ECO:0000313" key="2">
    <source>
        <dbReference type="EMBL" id="CAF4461731.1"/>
    </source>
</evidence>
<accession>A0A8S2WVP9</accession>
<dbReference type="EMBL" id="CAJOBC010099602">
    <property type="protein sequence ID" value="CAF4461731.1"/>
    <property type="molecule type" value="Genomic_DNA"/>
</dbReference>
<name>A0A8S2WVP9_9BILA</name>
<dbReference type="OrthoDB" id="411871at2759"/>
<feature type="domain" description="Reverse transcriptase" evidence="1">
    <location>
        <begin position="198"/>
        <end position="340"/>
    </location>
</feature>
<dbReference type="SUPFAM" id="SSF56672">
    <property type="entry name" value="DNA/RNA polymerases"/>
    <property type="match status" value="1"/>
</dbReference>
<reference evidence="2" key="1">
    <citation type="submission" date="2021-02" db="EMBL/GenBank/DDBJ databases">
        <authorList>
            <person name="Nowell W R."/>
        </authorList>
    </citation>
    <scope>NUCLEOTIDE SEQUENCE</scope>
</reference>
<evidence type="ECO:0000313" key="3">
    <source>
        <dbReference type="Proteomes" id="UP000681722"/>
    </source>
</evidence>
<gene>
    <name evidence="2" type="ORF">SRO942_LOCUS42795</name>
</gene>
<evidence type="ECO:0000259" key="1">
    <source>
        <dbReference type="Pfam" id="PF00078"/>
    </source>
</evidence>
<feature type="non-terminal residue" evidence="2">
    <location>
        <position position="1"/>
    </location>
</feature>
<dbReference type="AlphaFoldDB" id="A0A8S2WVP9"/>
<dbReference type="InterPro" id="IPR043502">
    <property type="entry name" value="DNA/RNA_pol_sf"/>
</dbReference>
<dbReference type="PANTHER" id="PTHR19446">
    <property type="entry name" value="REVERSE TRANSCRIPTASES"/>
    <property type="match status" value="1"/>
</dbReference>
<proteinExistence type="predicted"/>
<dbReference type="Proteomes" id="UP000681722">
    <property type="component" value="Unassembled WGS sequence"/>
</dbReference>
<dbReference type="InterPro" id="IPR000477">
    <property type="entry name" value="RT_dom"/>
</dbReference>
<sequence>FSVKRVPCSIPNVCVVDLLIDLPIRVIGIYAPENWADMCFLAPIRPDTNTSLRSERTIDYAFTIGVPLSVQALEVGTTSDHKPVLATVTCSAADYYEKLFVEPTVYRPHPYLDLQRPIEWENESEVIPLITFPELIKVVNSMKAKHSCDAHGISPHMLQFIPLEFWSLLLKLFNKTFIDFDLVSFWKEVRIILLAKKEAVCAVSGTRPISLLDTFLKVLERLFLVRFQIILQGRGILPDTQSGFRPGFRLQTRVLTLVEQISSYMANSAPVATVFVDFKSAFDQLWWEGCIGKLAQLGIPRSYRQWIVTWLKGRRAFLEVNGSRSRWFNVCRGGPQGGLSPLSIWAIGYRKSWGGDLCFLKR</sequence>
<organism evidence="2 3">
    <name type="scientific">Didymodactylos carnosus</name>
    <dbReference type="NCBI Taxonomy" id="1234261"/>
    <lineage>
        <taxon>Eukaryota</taxon>
        <taxon>Metazoa</taxon>
        <taxon>Spiralia</taxon>
        <taxon>Gnathifera</taxon>
        <taxon>Rotifera</taxon>
        <taxon>Eurotatoria</taxon>
        <taxon>Bdelloidea</taxon>
        <taxon>Philodinida</taxon>
        <taxon>Philodinidae</taxon>
        <taxon>Didymodactylos</taxon>
    </lineage>
</organism>
<comment type="caution">
    <text evidence="2">The sequence shown here is derived from an EMBL/GenBank/DDBJ whole genome shotgun (WGS) entry which is preliminary data.</text>
</comment>